<evidence type="ECO:0000313" key="2">
    <source>
        <dbReference type="Proteomes" id="UP000554054"/>
    </source>
</evidence>
<comment type="caution">
    <text evidence="1">The sequence shown here is derived from an EMBL/GenBank/DDBJ whole genome shotgun (WGS) entry which is preliminary data.</text>
</comment>
<reference evidence="1 2" key="1">
    <citation type="submission" date="2020-07" db="EMBL/GenBank/DDBJ databases">
        <title>Sequencing the genomes of 1000 actinobacteria strains.</title>
        <authorList>
            <person name="Klenk H.-P."/>
        </authorList>
    </citation>
    <scope>NUCLEOTIDE SEQUENCE [LARGE SCALE GENOMIC DNA]</scope>
    <source>
        <strain evidence="1 2">DSM 26154</strain>
    </source>
</reference>
<evidence type="ECO:0000313" key="1">
    <source>
        <dbReference type="EMBL" id="NYF96898.1"/>
    </source>
</evidence>
<accession>A0A852VMP0</accession>
<dbReference type="Proteomes" id="UP000554054">
    <property type="component" value="Unassembled WGS sequence"/>
</dbReference>
<keyword evidence="2" id="KW-1185">Reference proteome</keyword>
<dbReference type="RefSeq" id="WP_185989896.1">
    <property type="nucleotide sequence ID" value="NZ_JACCAE010000001.1"/>
</dbReference>
<sequence length="247" mass="27899">MSSIFIVNADLEDGFYVTEEDARRRVDELASQAGGGQRGGYSSIVEIEDTKYEIHRGGSVPDSVWLLLEEGEICDDWGYSVTRASAREDLEAWDITGFENWEISQEREQGMRLAEYLQECWGPYEIVQVQRHDIKGEQGQPSVGAIRAKNLIRHDTDLPEPTTSVRGELTTYTWEVGEEVVVEVRINGETWESAIAHKPDARPMVWSHSEDVIRAARGQLGVDPRVDLRLYLGSDQTWISDVADLDV</sequence>
<organism evidence="1 2">
    <name type="scientific">Janibacter cremeus</name>
    <dbReference type="NCBI Taxonomy" id="1285192"/>
    <lineage>
        <taxon>Bacteria</taxon>
        <taxon>Bacillati</taxon>
        <taxon>Actinomycetota</taxon>
        <taxon>Actinomycetes</taxon>
        <taxon>Micrococcales</taxon>
        <taxon>Intrasporangiaceae</taxon>
        <taxon>Janibacter</taxon>
    </lineage>
</organism>
<name>A0A852VMP0_9MICO</name>
<dbReference type="EMBL" id="JACCAE010000001">
    <property type="protein sequence ID" value="NYF96898.1"/>
    <property type="molecule type" value="Genomic_DNA"/>
</dbReference>
<dbReference type="AlphaFoldDB" id="A0A852VMP0"/>
<protein>
    <submittedName>
        <fullName evidence="1">Uncharacterized protein</fullName>
    </submittedName>
</protein>
<proteinExistence type="predicted"/>
<gene>
    <name evidence="1" type="ORF">BJY20_000290</name>
</gene>